<dbReference type="AlphaFoldDB" id="A0A2N5UMG0"/>
<feature type="signal peptide" evidence="1">
    <location>
        <begin position="1"/>
        <end position="24"/>
    </location>
</feature>
<organism evidence="2 3">
    <name type="scientific">Puccinia coronata f. sp. avenae</name>
    <dbReference type="NCBI Taxonomy" id="200324"/>
    <lineage>
        <taxon>Eukaryota</taxon>
        <taxon>Fungi</taxon>
        <taxon>Dikarya</taxon>
        <taxon>Basidiomycota</taxon>
        <taxon>Pucciniomycotina</taxon>
        <taxon>Pucciniomycetes</taxon>
        <taxon>Pucciniales</taxon>
        <taxon>Pucciniaceae</taxon>
        <taxon>Puccinia</taxon>
    </lineage>
</organism>
<name>A0A2N5UMG0_9BASI</name>
<protein>
    <submittedName>
        <fullName evidence="2">Uncharacterized protein</fullName>
    </submittedName>
</protein>
<comment type="caution">
    <text evidence="2">The sequence shown here is derived from an EMBL/GenBank/DDBJ whole genome shotgun (WGS) entry which is preliminary data.</text>
</comment>
<evidence type="ECO:0000313" key="3">
    <source>
        <dbReference type="Proteomes" id="UP000235392"/>
    </source>
</evidence>
<reference evidence="2 3" key="1">
    <citation type="submission" date="2017-11" db="EMBL/GenBank/DDBJ databases">
        <title>De novo assembly and phasing of dikaryotic genomes from two isolates of Puccinia coronata f. sp. avenae, the causal agent of oat crown rust.</title>
        <authorList>
            <person name="Miller M.E."/>
            <person name="Zhang Y."/>
            <person name="Omidvar V."/>
            <person name="Sperschneider J."/>
            <person name="Schwessinger B."/>
            <person name="Raley C."/>
            <person name="Palmer J.M."/>
            <person name="Garnica D."/>
            <person name="Upadhyaya N."/>
            <person name="Rathjen J."/>
            <person name="Taylor J.M."/>
            <person name="Park R.F."/>
            <person name="Dodds P.N."/>
            <person name="Hirsch C.D."/>
            <person name="Kianian S.F."/>
            <person name="Figueroa M."/>
        </authorList>
    </citation>
    <scope>NUCLEOTIDE SEQUENCE [LARGE SCALE GENOMIC DNA]</scope>
    <source>
        <strain evidence="2">12SD80</strain>
    </source>
</reference>
<evidence type="ECO:0000256" key="1">
    <source>
        <dbReference type="SAM" id="SignalP"/>
    </source>
</evidence>
<accession>A0A2N5UMG0</accession>
<feature type="chain" id="PRO_5014937494" evidence="1">
    <location>
        <begin position="25"/>
        <end position="122"/>
    </location>
</feature>
<proteinExistence type="predicted"/>
<gene>
    <name evidence="2" type="ORF">PCASD_11733</name>
</gene>
<sequence>MLNWGNLWVGLLWIGTIIPHGAKCSPNTSRIVSCPITPVIKDEDWSIGNQETITGLINQFGYGGKILGHQSSLAATVTHQRESASVKLKWFLVKDSVAANAKEMIMLPGGTGTDHPIWLYIM</sequence>
<evidence type="ECO:0000313" key="2">
    <source>
        <dbReference type="EMBL" id="PLW38948.1"/>
    </source>
</evidence>
<keyword evidence="1" id="KW-0732">Signal</keyword>
<dbReference type="Proteomes" id="UP000235392">
    <property type="component" value="Unassembled WGS sequence"/>
</dbReference>
<dbReference type="EMBL" id="PGCI01000121">
    <property type="protein sequence ID" value="PLW38948.1"/>
    <property type="molecule type" value="Genomic_DNA"/>
</dbReference>